<accession>A0A5F8ASB4</accession>
<dbReference type="Bgee" id="ENSMMUG00000049688">
    <property type="expression patterns" value="Expressed in hindlimb stylopod muscle and 17 other cell types or tissues"/>
</dbReference>
<reference evidence="2" key="3">
    <citation type="submission" date="2025-08" db="UniProtKB">
        <authorList>
            <consortium name="Ensembl"/>
        </authorList>
    </citation>
    <scope>IDENTIFICATION</scope>
    <source>
        <strain evidence="2">17573</strain>
    </source>
</reference>
<dbReference type="VEuPathDB" id="HostDB:ENSMMUG00000049688"/>
<dbReference type="Ensembl" id="ENSMMUT00000102670.1">
    <property type="protein sequence ID" value="ENSMMUP00000080289.1"/>
    <property type="gene ID" value="ENSMMUG00000049688.1"/>
</dbReference>
<evidence type="ECO:0008006" key="4">
    <source>
        <dbReference type="Google" id="ProtNLM"/>
    </source>
</evidence>
<reference evidence="2" key="4">
    <citation type="submission" date="2025-09" db="UniProtKB">
        <authorList>
            <consortium name="Ensembl"/>
        </authorList>
    </citation>
    <scope>IDENTIFICATION</scope>
    <source>
        <strain evidence="2">17573</strain>
    </source>
</reference>
<reference evidence="2" key="2">
    <citation type="submission" date="2019-01" db="EMBL/GenBank/DDBJ databases">
        <authorList>
            <person name="Graves T."/>
            <person name="Eichler E.E."/>
            <person name="Wilson R.K."/>
        </authorList>
    </citation>
    <scope>NUCLEOTIDE SEQUENCE [LARGE SCALE GENOMIC DNA]</scope>
    <source>
        <strain evidence="2">17573</strain>
    </source>
</reference>
<keyword evidence="1" id="KW-0732">Signal</keyword>
<evidence type="ECO:0000313" key="2">
    <source>
        <dbReference type="Ensembl" id="ENSMMUP00000080289.1"/>
    </source>
</evidence>
<sequence length="109" mass="12059">MCHHSWLIFVFLVEMGFCHVSQAGLKLLTSGDLPPSASQSAGITGMSHCARPATLNSRICGTSLPLGSFFFRTTQVFYLHSFSLFFSGASHPLTQLELHLLGLNCFFWF</sequence>
<feature type="signal peptide" evidence="1">
    <location>
        <begin position="1"/>
        <end position="18"/>
    </location>
</feature>
<dbReference type="AlphaFoldDB" id="A0A5F8ASB4"/>
<organism evidence="2 3">
    <name type="scientific">Macaca mulatta</name>
    <name type="common">Rhesus macaque</name>
    <dbReference type="NCBI Taxonomy" id="9544"/>
    <lineage>
        <taxon>Eukaryota</taxon>
        <taxon>Metazoa</taxon>
        <taxon>Chordata</taxon>
        <taxon>Craniata</taxon>
        <taxon>Vertebrata</taxon>
        <taxon>Euteleostomi</taxon>
        <taxon>Mammalia</taxon>
        <taxon>Eutheria</taxon>
        <taxon>Euarchontoglires</taxon>
        <taxon>Primates</taxon>
        <taxon>Haplorrhini</taxon>
        <taxon>Catarrhini</taxon>
        <taxon>Cercopithecidae</taxon>
        <taxon>Cercopithecinae</taxon>
        <taxon>Macaca</taxon>
    </lineage>
</organism>
<evidence type="ECO:0000256" key="1">
    <source>
        <dbReference type="SAM" id="SignalP"/>
    </source>
</evidence>
<dbReference type="Proteomes" id="UP000006718">
    <property type="component" value="Chromosome 13"/>
</dbReference>
<feature type="chain" id="PRO_5023900662" description="Secreted protein" evidence="1">
    <location>
        <begin position="19"/>
        <end position="109"/>
    </location>
</feature>
<dbReference type="InParanoid" id="A0A5F8ASB4"/>
<dbReference type="GeneTree" id="ENSGT01120000271815"/>
<keyword evidence="3" id="KW-1185">Reference proteome</keyword>
<evidence type="ECO:0000313" key="3">
    <source>
        <dbReference type="Proteomes" id="UP000006718"/>
    </source>
</evidence>
<proteinExistence type="predicted"/>
<dbReference type="PANTHER" id="PTHR12138">
    <property type="entry name" value="PRIMATE-EXPANDED PROTEIN FAMILY"/>
    <property type="match status" value="1"/>
</dbReference>
<name>A0A5F8ASB4_MACMU</name>
<dbReference type="PANTHER" id="PTHR12138:SF151">
    <property type="entry name" value="SECRETED PROTEIN"/>
    <property type="match status" value="1"/>
</dbReference>
<dbReference type="PRINTS" id="PR02045">
    <property type="entry name" value="F138DOMAIN"/>
</dbReference>
<protein>
    <recommendedName>
        <fullName evidence="4">Secreted protein</fullName>
    </recommendedName>
</protein>
<reference evidence="3" key="1">
    <citation type="journal article" date="2007" name="Science">
        <title>Evolutionary and biomedical insights from the rhesus macaque genome.</title>
        <authorList>
            <person name="Gibbs R.A."/>
            <person name="Rogers J."/>
            <person name="Katze M.G."/>
            <person name="Bumgarner R."/>
            <person name="Weinstock G.M."/>
            <person name="Mardis E.R."/>
            <person name="Remington K.A."/>
            <person name="Strausberg R.L."/>
            <person name="Venter J.C."/>
            <person name="Wilson R.K."/>
            <person name="Batzer M.A."/>
            <person name="Bustamante C.D."/>
            <person name="Eichler E.E."/>
            <person name="Hahn M.W."/>
            <person name="Hardison R.C."/>
            <person name="Makova K.D."/>
            <person name="Miller W."/>
            <person name="Milosavljevic A."/>
            <person name="Palermo R.E."/>
            <person name="Siepel A."/>
            <person name="Sikela J.M."/>
            <person name="Attaway T."/>
            <person name="Bell S."/>
            <person name="Bernard K.E."/>
            <person name="Buhay C.J."/>
            <person name="Chandrabose M.N."/>
            <person name="Dao M."/>
            <person name="Davis C."/>
            <person name="Delehaunty K.D."/>
            <person name="Ding Y."/>
            <person name="Dinh H.H."/>
            <person name="Dugan-Rocha S."/>
            <person name="Fulton L.A."/>
            <person name="Gabisi R.A."/>
            <person name="Garner T.T."/>
            <person name="Godfrey J."/>
            <person name="Hawes A.C."/>
            <person name="Hernandez J."/>
            <person name="Hines S."/>
            <person name="Holder M."/>
            <person name="Hume J."/>
            <person name="Jhangiani S.N."/>
            <person name="Joshi V."/>
            <person name="Khan Z.M."/>
            <person name="Kirkness E.F."/>
            <person name="Cree A."/>
            <person name="Fowler R.G."/>
            <person name="Lee S."/>
            <person name="Lewis L.R."/>
            <person name="Li Z."/>
            <person name="Liu Y.-S."/>
            <person name="Moore S.M."/>
            <person name="Muzny D."/>
            <person name="Nazareth L.V."/>
            <person name="Ngo D.N."/>
            <person name="Okwuonu G.O."/>
            <person name="Pai G."/>
            <person name="Parker D."/>
            <person name="Paul H.A."/>
            <person name="Pfannkoch C."/>
            <person name="Pohl C.S."/>
            <person name="Rogers Y.-H.C."/>
            <person name="Ruiz S.J."/>
            <person name="Sabo A."/>
            <person name="Santibanez J."/>
            <person name="Schneider B.W."/>
            <person name="Smith S.M."/>
            <person name="Sodergren E."/>
            <person name="Svatek A.F."/>
            <person name="Utterback T.R."/>
            <person name="Vattathil S."/>
            <person name="Warren W."/>
            <person name="White C.S."/>
            <person name="Chinwalla A.T."/>
            <person name="Feng Y."/>
            <person name="Halpern A.L."/>
            <person name="Hillier L.W."/>
            <person name="Huang X."/>
            <person name="Minx P."/>
            <person name="Nelson J.O."/>
            <person name="Pepin K.H."/>
            <person name="Qin X."/>
            <person name="Sutton G.G."/>
            <person name="Venter E."/>
            <person name="Walenz B.P."/>
            <person name="Wallis J.W."/>
            <person name="Worley K.C."/>
            <person name="Yang S.-P."/>
            <person name="Jones S.M."/>
            <person name="Marra M.A."/>
            <person name="Rocchi M."/>
            <person name="Schein J.E."/>
            <person name="Baertsch R."/>
            <person name="Clarke L."/>
            <person name="Csuros M."/>
            <person name="Glasscock J."/>
            <person name="Harris R.A."/>
            <person name="Havlak P."/>
            <person name="Jackson A.R."/>
            <person name="Jiang H."/>
            <person name="Liu Y."/>
            <person name="Messina D.N."/>
            <person name="Shen Y."/>
            <person name="Song H.X.-Z."/>
            <person name="Wylie T."/>
            <person name="Zhang L."/>
            <person name="Birney E."/>
            <person name="Han K."/>
            <person name="Konkel M.K."/>
            <person name="Lee J."/>
            <person name="Smit A.F.A."/>
            <person name="Ullmer B."/>
            <person name="Wang H."/>
            <person name="Xing J."/>
            <person name="Burhans R."/>
            <person name="Cheng Z."/>
            <person name="Karro J.E."/>
            <person name="Ma J."/>
            <person name="Raney B."/>
            <person name="She X."/>
            <person name="Cox M.J."/>
            <person name="Demuth J.P."/>
            <person name="Dumas L.J."/>
            <person name="Han S.-G."/>
            <person name="Hopkins J."/>
            <person name="Karimpour-Fard A."/>
            <person name="Kim Y.H."/>
            <person name="Pollack J.R."/>
            <person name="Vinar T."/>
            <person name="Addo-Quaye C."/>
            <person name="Degenhardt J."/>
            <person name="Denby A."/>
            <person name="Hubisz M.J."/>
            <person name="Indap A."/>
            <person name="Kosiol C."/>
            <person name="Lahn B.T."/>
            <person name="Lawson H.A."/>
            <person name="Marklein A."/>
            <person name="Nielsen R."/>
            <person name="Vallender E.J."/>
            <person name="Clark A.G."/>
            <person name="Ferguson B."/>
            <person name="Hernandez R.D."/>
            <person name="Hirani K."/>
            <person name="Kehrer-Sawatzki H."/>
            <person name="Kolb J."/>
            <person name="Patil S."/>
            <person name="Pu L.-L."/>
            <person name="Ren Y."/>
            <person name="Smith D.G."/>
            <person name="Wheeler D.A."/>
            <person name="Schenck I."/>
            <person name="Ball E.V."/>
            <person name="Chen R."/>
            <person name="Cooper D.N."/>
            <person name="Giardine B."/>
            <person name="Hsu F."/>
            <person name="Kent W.J."/>
            <person name="Lesk A."/>
            <person name="Nelson D.L."/>
            <person name="O'brien W.E."/>
            <person name="Pruefer K."/>
            <person name="Stenson P.D."/>
            <person name="Wallace J.C."/>
            <person name="Ke H."/>
            <person name="Liu X.-M."/>
            <person name="Wang P."/>
            <person name="Xiang A.P."/>
            <person name="Yang F."/>
            <person name="Barber G.P."/>
            <person name="Haussler D."/>
            <person name="Karolchik D."/>
            <person name="Kern A.D."/>
            <person name="Kuhn R.M."/>
            <person name="Smith K.E."/>
            <person name="Zwieg A.S."/>
        </authorList>
    </citation>
    <scope>NUCLEOTIDE SEQUENCE [LARGE SCALE GENOMIC DNA]</scope>
    <source>
        <strain evidence="3">17573</strain>
    </source>
</reference>